<dbReference type="Proteomes" id="UP000591071">
    <property type="component" value="Unassembled WGS sequence"/>
</dbReference>
<dbReference type="PANTHER" id="PTHR37841">
    <property type="entry name" value="GLR2918 PROTEIN"/>
    <property type="match status" value="1"/>
</dbReference>
<accession>A0A848C0U7</accession>
<name>A0A848C0U7_9FIRM</name>
<dbReference type="InterPro" id="IPR032774">
    <property type="entry name" value="WG_beta_rep"/>
</dbReference>
<proteinExistence type="predicted"/>
<gene>
    <name evidence="2" type="ORF">HF872_11470</name>
</gene>
<dbReference type="RefSeq" id="WP_170088056.1">
    <property type="nucleotide sequence ID" value="NZ_JABAFG010000025.1"/>
</dbReference>
<dbReference type="EMBL" id="JABAFG010000025">
    <property type="protein sequence ID" value="NME29226.1"/>
    <property type="molecule type" value="Genomic_DNA"/>
</dbReference>
<dbReference type="SUPFAM" id="SSF69360">
    <property type="entry name" value="Cell wall binding repeat"/>
    <property type="match status" value="1"/>
</dbReference>
<feature type="region of interest" description="Disordered" evidence="1">
    <location>
        <begin position="39"/>
        <end position="69"/>
    </location>
</feature>
<evidence type="ECO:0000313" key="3">
    <source>
        <dbReference type="Proteomes" id="UP000591071"/>
    </source>
</evidence>
<dbReference type="AlphaFoldDB" id="A0A848C0U7"/>
<protein>
    <submittedName>
        <fullName evidence="2">WG repeat-containing protein</fullName>
    </submittedName>
</protein>
<feature type="compositionally biased region" description="Polar residues" evidence="1">
    <location>
        <begin position="59"/>
        <end position="69"/>
    </location>
</feature>
<dbReference type="PANTHER" id="PTHR37841:SF1">
    <property type="entry name" value="DUF3298 DOMAIN-CONTAINING PROTEIN"/>
    <property type="match status" value="1"/>
</dbReference>
<evidence type="ECO:0000256" key="1">
    <source>
        <dbReference type="SAM" id="MobiDB-lite"/>
    </source>
</evidence>
<reference evidence="2 3" key="1">
    <citation type="submission" date="2020-04" db="EMBL/GenBank/DDBJ databases">
        <authorList>
            <person name="Hitch T.C.A."/>
            <person name="Wylensek D."/>
            <person name="Clavel T."/>
        </authorList>
    </citation>
    <scope>NUCLEOTIDE SEQUENCE [LARGE SCALE GENOMIC DNA]</scope>
    <source>
        <strain evidence="2 3">Oil-RF-744-FAT-WT-6-1</strain>
    </source>
</reference>
<evidence type="ECO:0000313" key="2">
    <source>
        <dbReference type="EMBL" id="NME29226.1"/>
    </source>
</evidence>
<organism evidence="2 3">
    <name type="scientific">Megasphaera hexanoica</name>
    <dbReference type="NCBI Taxonomy" id="1675036"/>
    <lineage>
        <taxon>Bacteria</taxon>
        <taxon>Bacillati</taxon>
        <taxon>Bacillota</taxon>
        <taxon>Negativicutes</taxon>
        <taxon>Veillonellales</taxon>
        <taxon>Veillonellaceae</taxon>
        <taxon>Megasphaera</taxon>
    </lineage>
</organism>
<dbReference type="Pfam" id="PF14903">
    <property type="entry name" value="WG_beta_rep"/>
    <property type="match status" value="4"/>
</dbReference>
<comment type="caution">
    <text evidence="2">The sequence shown here is derived from an EMBL/GenBank/DDBJ whole genome shotgun (WGS) entry which is preliminary data.</text>
</comment>
<sequence length="495" mass="55111">MIQRRNKTLIAAIIMACISGGMLFPAYGAERPAESYTRMHRESSSSTVTVEETHEKSNRTTTHSDISVQTPSASGMGAVLFPYMAKNKLPAPVQSLRENIRNEYSLNYEQGVLARYKENGKWGLLGTDGTVLLPASYKKLSYAGQGVFLSVKGNKTAYIDKTGTAVTLPVSENESGGPVFFQEKGRYGIRDANGIVVSEPVYKEILTPFSEGIAFVRDENGRKIAIDRSGKELFAVPYDRIFPYHDGLAEYQRKINHFNWGLLAGALVGSAVNRGYYGGEIEPLTYDGVKRGYIDRTGRIVIDSRLDEVYPMTAWGTFVKDKGLLAFIGRDGKYIIEPGRYEVGPGMMDDWNGMVSLKDKESGGLGVFSLSDGRQILPFQYEKVDFLGADRMFLQRGNQCFLVNQETGQVVHYWQETVKIVPYLAEPYAWCQIGKKYEIIDAEGKTVYTAPEGGIKVVSSFRHGVSAVKSGDVWGLMNSKGEWLIRPQYKEIEIL</sequence>